<sequence length="46" mass="5068">MPVVEIHILLLLNLAKFNTIDKATSLLTAPCLIILDIGTLRRLILA</sequence>
<name>A0A381RJ77_9ZZZZ</name>
<proteinExistence type="predicted"/>
<evidence type="ECO:0000313" key="1">
    <source>
        <dbReference type="EMBL" id="SUZ91870.1"/>
    </source>
</evidence>
<protein>
    <submittedName>
        <fullName evidence="1">Uncharacterized protein</fullName>
    </submittedName>
</protein>
<organism evidence="1">
    <name type="scientific">marine metagenome</name>
    <dbReference type="NCBI Taxonomy" id="408172"/>
    <lineage>
        <taxon>unclassified sequences</taxon>
        <taxon>metagenomes</taxon>
        <taxon>ecological metagenomes</taxon>
    </lineage>
</organism>
<gene>
    <name evidence="1" type="ORF">METZ01_LOCUS44724</name>
</gene>
<accession>A0A381RJ77</accession>
<dbReference type="EMBL" id="UINC01002012">
    <property type="protein sequence ID" value="SUZ91870.1"/>
    <property type="molecule type" value="Genomic_DNA"/>
</dbReference>
<dbReference type="AlphaFoldDB" id="A0A381RJ77"/>
<reference evidence="1" key="1">
    <citation type="submission" date="2018-05" db="EMBL/GenBank/DDBJ databases">
        <authorList>
            <person name="Lanie J.A."/>
            <person name="Ng W.-L."/>
            <person name="Kazmierczak K.M."/>
            <person name="Andrzejewski T.M."/>
            <person name="Davidsen T.M."/>
            <person name="Wayne K.J."/>
            <person name="Tettelin H."/>
            <person name="Glass J.I."/>
            <person name="Rusch D."/>
            <person name="Podicherti R."/>
            <person name="Tsui H.-C.T."/>
            <person name="Winkler M.E."/>
        </authorList>
    </citation>
    <scope>NUCLEOTIDE SEQUENCE</scope>
</reference>